<dbReference type="InterPro" id="IPR029035">
    <property type="entry name" value="DHS-like_NAD/FAD-binding_dom"/>
</dbReference>
<accession>A0A814RIE9</accession>
<sequence>MTVRGTAFEAAKQGDGNGDIQVIKIVAPELYICIGISGAIQLIIGMKDSKVIVAINKDGDAPIFSVADYGLTGKLTKKLNMEVDMKSTININSLLESYPSLQHVPDKDRIKCNWTQHEMAARVDDIERYINGKKYQQLLKKKLDTDYLNKFKEFLEPSTKRNHESQFFCKLTWRYLNKEPHHIMRHLEGKRFKRAYILWQICQENGTEYIPIGRRKKKPQTLHDNDDDQYIDMSDDDDDDDDLSDLYPDFHSKHAGNPEVEQNTIGGMKRKAQISQSKKKIKKLAASNSKRMRLLDESITNNNAIKSTEITTLII</sequence>
<dbReference type="PANTHER" id="PTHR34348:SF1">
    <property type="entry name" value="SURFEIT LOCUS PROTEIN 2"/>
    <property type="match status" value="1"/>
</dbReference>
<dbReference type="EMBL" id="CAJOAY010001139">
    <property type="protein sequence ID" value="CAF3799766.1"/>
    <property type="molecule type" value="Genomic_DNA"/>
</dbReference>
<dbReference type="Proteomes" id="UP000663891">
    <property type="component" value="Unassembled WGS sequence"/>
</dbReference>
<evidence type="ECO:0000313" key="3">
    <source>
        <dbReference type="EMBL" id="CAF3799766.1"/>
    </source>
</evidence>
<dbReference type="AlphaFoldDB" id="A0A814RIE9"/>
<dbReference type="PANTHER" id="PTHR34348">
    <property type="entry name" value="SURFEIT LOCUS PROTEIN 2"/>
    <property type="match status" value="1"/>
</dbReference>
<dbReference type="Pfam" id="PF05477">
    <property type="entry name" value="SURF2"/>
    <property type="match status" value="1"/>
</dbReference>
<organism evidence="2 4">
    <name type="scientific">Adineta steineri</name>
    <dbReference type="NCBI Taxonomy" id="433720"/>
    <lineage>
        <taxon>Eukaryota</taxon>
        <taxon>Metazoa</taxon>
        <taxon>Spiralia</taxon>
        <taxon>Gnathifera</taxon>
        <taxon>Rotifera</taxon>
        <taxon>Eurotatoria</taxon>
        <taxon>Bdelloidea</taxon>
        <taxon>Adinetida</taxon>
        <taxon>Adinetidae</taxon>
        <taxon>Adineta</taxon>
    </lineage>
</organism>
<evidence type="ECO:0000256" key="1">
    <source>
        <dbReference type="SAM" id="MobiDB-lite"/>
    </source>
</evidence>
<dbReference type="SUPFAM" id="SSF52467">
    <property type="entry name" value="DHS-like NAD/FAD-binding domain"/>
    <property type="match status" value="1"/>
</dbReference>
<dbReference type="Gene3D" id="3.40.50.1220">
    <property type="entry name" value="TPP-binding domain"/>
    <property type="match status" value="1"/>
</dbReference>
<feature type="region of interest" description="Disordered" evidence="1">
    <location>
        <begin position="242"/>
        <end position="272"/>
    </location>
</feature>
<dbReference type="Proteomes" id="UP000663881">
    <property type="component" value="Unassembled WGS sequence"/>
</dbReference>
<name>A0A814RIE9_9BILA</name>
<dbReference type="OrthoDB" id="127285at2759"/>
<evidence type="ECO:0000313" key="2">
    <source>
        <dbReference type="EMBL" id="CAF1133649.1"/>
    </source>
</evidence>
<evidence type="ECO:0000313" key="4">
    <source>
        <dbReference type="Proteomes" id="UP000663891"/>
    </source>
</evidence>
<comment type="caution">
    <text evidence="2">The sequence shown here is derived from an EMBL/GenBank/DDBJ whole genome shotgun (WGS) entry which is preliminary data.</text>
</comment>
<gene>
    <name evidence="3" type="ORF">OKA104_LOCUS18411</name>
    <name evidence="2" type="ORF">VCS650_LOCUS21876</name>
</gene>
<proteinExistence type="predicted"/>
<dbReference type="InterPro" id="IPR008833">
    <property type="entry name" value="Surf2"/>
</dbReference>
<protein>
    <submittedName>
        <fullName evidence="2">Uncharacterized protein</fullName>
    </submittedName>
</protein>
<reference evidence="2" key="1">
    <citation type="submission" date="2021-02" db="EMBL/GenBank/DDBJ databases">
        <authorList>
            <person name="Nowell W R."/>
        </authorList>
    </citation>
    <scope>NUCLEOTIDE SEQUENCE</scope>
</reference>
<dbReference type="EMBL" id="CAJNON010000240">
    <property type="protein sequence ID" value="CAF1133649.1"/>
    <property type="molecule type" value="Genomic_DNA"/>
</dbReference>